<keyword evidence="1" id="KW-1133">Transmembrane helix</keyword>
<organism evidence="3">
    <name type="scientific">Rhipicephalus pulchellus</name>
    <name type="common">Yellow backed tick</name>
    <name type="synonym">Dermacentor pulchellus</name>
    <dbReference type="NCBI Taxonomy" id="72859"/>
    <lineage>
        <taxon>Eukaryota</taxon>
        <taxon>Metazoa</taxon>
        <taxon>Ecdysozoa</taxon>
        <taxon>Arthropoda</taxon>
        <taxon>Chelicerata</taxon>
        <taxon>Arachnida</taxon>
        <taxon>Acari</taxon>
        <taxon>Parasitiformes</taxon>
        <taxon>Ixodida</taxon>
        <taxon>Ixodoidea</taxon>
        <taxon>Ixodidae</taxon>
        <taxon>Rhipicephalinae</taxon>
        <taxon>Rhipicephalus</taxon>
        <taxon>Rhipicephalus</taxon>
    </lineage>
</organism>
<dbReference type="EMBL" id="GACK01008865">
    <property type="protein sequence ID" value="JAA56169.1"/>
    <property type="molecule type" value="mRNA"/>
</dbReference>
<reference evidence="3" key="1">
    <citation type="submission" date="2012-11" db="EMBL/GenBank/DDBJ databases">
        <authorList>
            <person name="Lucero-Rivera Y.E."/>
            <person name="Tovar-Ramirez D."/>
        </authorList>
    </citation>
    <scope>NUCLEOTIDE SEQUENCE</scope>
    <source>
        <tissue evidence="3">Salivary gland</tissue>
    </source>
</reference>
<protein>
    <recommendedName>
        <fullName evidence="4">Secreted peptide</fullName>
    </recommendedName>
</protein>
<keyword evidence="1" id="KW-0812">Transmembrane</keyword>
<feature type="signal peptide" evidence="2">
    <location>
        <begin position="1"/>
        <end position="17"/>
    </location>
</feature>
<reference evidence="3" key="2">
    <citation type="journal article" date="2015" name="J. Proteomics">
        <title>Sexual differences in the sialomes of the zebra tick, Rhipicephalus pulchellus.</title>
        <authorList>
            <person name="Tan A.W."/>
            <person name="Francischetti I.M."/>
            <person name="Slovak M."/>
            <person name="Kini R.M."/>
            <person name="Ribeiro J.M."/>
        </authorList>
    </citation>
    <scope>NUCLEOTIDE SEQUENCE</scope>
    <source>
        <tissue evidence="3">Salivary gland</tissue>
    </source>
</reference>
<feature type="transmembrane region" description="Helical" evidence="1">
    <location>
        <begin position="27"/>
        <end position="52"/>
    </location>
</feature>
<keyword evidence="2" id="KW-0732">Signal</keyword>
<name>L7LZ98_RHIPC</name>
<feature type="transmembrane region" description="Helical" evidence="1">
    <location>
        <begin position="59"/>
        <end position="79"/>
    </location>
</feature>
<evidence type="ECO:0008006" key="4">
    <source>
        <dbReference type="Google" id="ProtNLM"/>
    </source>
</evidence>
<accession>L7LZ98</accession>
<sequence>MLAQSFLLLFFFTGALLIHASGTVKVAISFFFCGVSFWFSIFFFLFYMLCIFHRTCPEFSCISLTSCLNMYCSCYYFVIFV</sequence>
<keyword evidence="1" id="KW-0472">Membrane</keyword>
<proteinExistence type="evidence at transcript level"/>
<evidence type="ECO:0000313" key="3">
    <source>
        <dbReference type="EMBL" id="JAA56169.1"/>
    </source>
</evidence>
<feature type="chain" id="PRO_5003980592" description="Secreted peptide" evidence="2">
    <location>
        <begin position="18"/>
        <end position="81"/>
    </location>
</feature>
<dbReference type="AlphaFoldDB" id="L7LZ98"/>
<evidence type="ECO:0000256" key="1">
    <source>
        <dbReference type="SAM" id="Phobius"/>
    </source>
</evidence>
<evidence type="ECO:0000256" key="2">
    <source>
        <dbReference type="SAM" id="SignalP"/>
    </source>
</evidence>